<dbReference type="Proteomes" id="UP000515162">
    <property type="component" value="Chromosome 2R"/>
</dbReference>
<dbReference type="PANTHER" id="PTHR20898">
    <property type="entry name" value="DAEDALUS ON 3-RELATED-RELATED"/>
    <property type="match status" value="1"/>
</dbReference>
<accession>A0A6P8JGZ8</accession>
<protein>
    <submittedName>
        <fullName evidence="3">Uncharacterized protein LOC117137577 isoform X1</fullName>
    </submittedName>
</protein>
<keyword evidence="2" id="KW-1185">Reference proteome</keyword>
<reference evidence="3" key="1">
    <citation type="submission" date="2025-08" db="UniProtKB">
        <authorList>
            <consortium name="RefSeq"/>
        </authorList>
    </citation>
    <scope>IDENTIFICATION</scope>
    <source>
        <strain evidence="3">Mau12</strain>
        <tissue evidence="3">Whole Body</tissue>
    </source>
</reference>
<evidence type="ECO:0000256" key="1">
    <source>
        <dbReference type="SAM" id="SignalP"/>
    </source>
</evidence>
<sequence length="192" mass="22313">MFRKHHIFWALAPFMAISLAGGDPKTLIVFDTIDCAIKSSVFSKVVCQLYSRTEFTVFLTVGERKQADKVYGDCEVKLFPKRQKKITRINNLRLDFCQLKKHSESRSMLGMYYLAIRRSIVGFPKKCPFKKNTTYGIKRLHFDWQEVPQYLPETNYTFRGKIYANDELGLEIKVTGGYFKVANDAAYRKPLL</sequence>
<dbReference type="InterPro" id="IPR010512">
    <property type="entry name" value="DUF1091"/>
</dbReference>
<proteinExistence type="predicted"/>
<keyword evidence="1" id="KW-0732">Signal</keyword>
<name>A0A6P8JGZ8_DROMA</name>
<dbReference type="AlphaFoldDB" id="A0A6P8JGZ8"/>
<feature type="signal peptide" evidence="1">
    <location>
        <begin position="1"/>
        <end position="22"/>
    </location>
</feature>
<feature type="chain" id="PRO_5028219315" evidence="1">
    <location>
        <begin position="23"/>
        <end position="192"/>
    </location>
</feature>
<evidence type="ECO:0000313" key="2">
    <source>
        <dbReference type="Proteomes" id="UP000515162"/>
    </source>
</evidence>
<gene>
    <name evidence="3" type="primary">LOC117137577</name>
</gene>
<dbReference type="GeneID" id="117137577"/>
<organism evidence="2 3">
    <name type="scientific">Drosophila mauritiana</name>
    <name type="common">Fruit fly</name>
    <dbReference type="NCBI Taxonomy" id="7226"/>
    <lineage>
        <taxon>Eukaryota</taxon>
        <taxon>Metazoa</taxon>
        <taxon>Ecdysozoa</taxon>
        <taxon>Arthropoda</taxon>
        <taxon>Hexapoda</taxon>
        <taxon>Insecta</taxon>
        <taxon>Pterygota</taxon>
        <taxon>Neoptera</taxon>
        <taxon>Endopterygota</taxon>
        <taxon>Diptera</taxon>
        <taxon>Brachycera</taxon>
        <taxon>Muscomorpha</taxon>
        <taxon>Ephydroidea</taxon>
        <taxon>Drosophilidae</taxon>
        <taxon>Drosophila</taxon>
        <taxon>Sophophora</taxon>
    </lineage>
</organism>
<dbReference type="RefSeq" id="XP_033154973.1">
    <property type="nucleotide sequence ID" value="XM_033299082.1"/>
</dbReference>
<evidence type="ECO:0000313" key="3">
    <source>
        <dbReference type="RefSeq" id="XP_033154973.1"/>
    </source>
</evidence>
<dbReference type="Pfam" id="PF06477">
    <property type="entry name" value="DUF1091"/>
    <property type="match status" value="1"/>
</dbReference>
<dbReference type="PANTHER" id="PTHR20898:SF0">
    <property type="entry name" value="DAEDALUS ON 3-RELATED"/>
    <property type="match status" value="1"/>
</dbReference>